<dbReference type="Proteomes" id="UP000274822">
    <property type="component" value="Unassembled WGS sequence"/>
</dbReference>
<organism evidence="2 3">
    <name type="scientific">Jimgerdemannia flammicorona</name>
    <dbReference type="NCBI Taxonomy" id="994334"/>
    <lineage>
        <taxon>Eukaryota</taxon>
        <taxon>Fungi</taxon>
        <taxon>Fungi incertae sedis</taxon>
        <taxon>Mucoromycota</taxon>
        <taxon>Mucoromycotina</taxon>
        <taxon>Endogonomycetes</taxon>
        <taxon>Endogonales</taxon>
        <taxon>Endogonaceae</taxon>
        <taxon>Jimgerdemannia</taxon>
    </lineage>
</organism>
<evidence type="ECO:0000256" key="1">
    <source>
        <dbReference type="SAM" id="MobiDB-lite"/>
    </source>
</evidence>
<name>A0A433QH20_9FUNG</name>
<accession>A0A433QH20</accession>
<evidence type="ECO:0000313" key="3">
    <source>
        <dbReference type="Proteomes" id="UP000274822"/>
    </source>
</evidence>
<evidence type="ECO:0000313" key="2">
    <source>
        <dbReference type="EMBL" id="RUS29095.1"/>
    </source>
</evidence>
<dbReference type="EMBL" id="RBNJ01005641">
    <property type="protein sequence ID" value="RUS29095.1"/>
    <property type="molecule type" value="Genomic_DNA"/>
</dbReference>
<dbReference type="AlphaFoldDB" id="A0A433QH20"/>
<comment type="caution">
    <text evidence="2">The sequence shown here is derived from an EMBL/GenBank/DDBJ whole genome shotgun (WGS) entry which is preliminary data.</text>
</comment>
<protein>
    <submittedName>
        <fullName evidence="2">Uncharacterized protein</fullName>
    </submittedName>
</protein>
<gene>
    <name evidence="2" type="ORF">BC938DRAFT_481067</name>
</gene>
<proteinExistence type="predicted"/>
<sequence>MRIDWKRRVVSKRLPSLGGGSAADDCELSGEILFLKSPTSISTGPPFYDQKYQPLQPHSLCHELELVHHPVLVDVTRDGSDDHQTLENESGDGDEEAGAYRNGGI</sequence>
<feature type="region of interest" description="Disordered" evidence="1">
    <location>
        <begin position="78"/>
        <end position="105"/>
    </location>
</feature>
<keyword evidence="3" id="KW-1185">Reference proteome</keyword>
<reference evidence="2 3" key="1">
    <citation type="journal article" date="2018" name="New Phytol.">
        <title>Phylogenomics of Endogonaceae and evolution of mycorrhizas within Mucoromycota.</title>
        <authorList>
            <person name="Chang Y."/>
            <person name="Desiro A."/>
            <person name="Na H."/>
            <person name="Sandor L."/>
            <person name="Lipzen A."/>
            <person name="Clum A."/>
            <person name="Barry K."/>
            <person name="Grigoriev I.V."/>
            <person name="Martin F.M."/>
            <person name="Stajich J.E."/>
            <person name="Smith M.E."/>
            <person name="Bonito G."/>
            <person name="Spatafora J.W."/>
        </authorList>
    </citation>
    <scope>NUCLEOTIDE SEQUENCE [LARGE SCALE GENOMIC DNA]</scope>
    <source>
        <strain evidence="2 3">AD002</strain>
    </source>
</reference>